<dbReference type="Gene3D" id="1.10.472.10">
    <property type="entry name" value="Cyclin-like"/>
    <property type="match status" value="1"/>
</dbReference>
<dbReference type="InterPro" id="IPR036915">
    <property type="entry name" value="Cyclin-like_sf"/>
</dbReference>
<dbReference type="PANTHER" id="PTHR15615">
    <property type="match status" value="1"/>
</dbReference>
<accession>A0A1C7M539</accession>
<dbReference type="EMBL" id="LUGG01000010">
    <property type="protein sequence ID" value="OBZ71868.1"/>
    <property type="molecule type" value="Genomic_DNA"/>
</dbReference>
<dbReference type="GO" id="GO:0000307">
    <property type="term" value="C:cyclin-dependent protein kinase holoenzyme complex"/>
    <property type="evidence" value="ECO:0007669"/>
    <property type="project" value="TreeGrafter"/>
</dbReference>
<proteinExistence type="predicted"/>
<comment type="caution">
    <text evidence="1">The sequence shown here is derived from an EMBL/GenBank/DDBJ whole genome shotgun (WGS) entry which is preliminary data.</text>
</comment>
<dbReference type="PANTHER" id="PTHR15615:SF10">
    <property type="entry name" value="PHO85 CYCLIN-2-RELATED"/>
    <property type="match status" value="1"/>
</dbReference>
<sequence length="269" mass="30623">MERLLRCALFVNFAKCFVEESRIDTSTILVALVYISRLQIYVPPTGDDWLCERIFLGAIILAYRCQNDTDVKPDYWASSSSGTFDTRTICRVQREFLYWINYDVSVHNDDLLAQYDIVMDRCVIDRGCWAKKTIVNITDVERPEYRCTIDPQSPPPPPHIESPPCFVPDLEYPSSPSPPSSCDSLTLVTPEGYAQTSWHPMASESPLVHQTQLAPRSYRTRDVEQTGYTRYYTQDLISASIAHVSASLPATKGPRRIIFIGTHFFAHKA</sequence>
<reference evidence="1 2" key="1">
    <citation type="submission" date="2016-03" db="EMBL/GenBank/DDBJ databases">
        <title>Whole genome sequencing of Grifola frondosa 9006-11.</title>
        <authorList>
            <person name="Min B."/>
            <person name="Park H."/>
            <person name="Kim J.-G."/>
            <person name="Cho H."/>
            <person name="Oh Y.-L."/>
            <person name="Kong W.-S."/>
            <person name="Choi I.-G."/>
        </authorList>
    </citation>
    <scope>NUCLEOTIDE SEQUENCE [LARGE SCALE GENOMIC DNA]</scope>
    <source>
        <strain evidence="1 2">9006-11</strain>
    </source>
</reference>
<dbReference type="InterPro" id="IPR013922">
    <property type="entry name" value="Cyclin_PHO80-like"/>
</dbReference>
<dbReference type="Proteomes" id="UP000092993">
    <property type="component" value="Unassembled WGS sequence"/>
</dbReference>
<dbReference type="GO" id="GO:0016538">
    <property type="term" value="F:cyclin-dependent protein serine/threonine kinase regulator activity"/>
    <property type="evidence" value="ECO:0007669"/>
    <property type="project" value="TreeGrafter"/>
</dbReference>
<organism evidence="1 2">
    <name type="scientific">Grifola frondosa</name>
    <name type="common">Maitake</name>
    <name type="synonym">Polyporus frondosus</name>
    <dbReference type="NCBI Taxonomy" id="5627"/>
    <lineage>
        <taxon>Eukaryota</taxon>
        <taxon>Fungi</taxon>
        <taxon>Dikarya</taxon>
        <taxon>Basidiomycota</taxon>
        <taxon>Agaricomycotina</taxon>
        <taxon>Agaricomycetes</taxon>
        <taxon>Polyporales</taxon>
        <taxon>Grifolaceae</taxon>
        <taxon>Grifola</taxon>
    </lineage>
</organism>
<dbReference type="GO" id="GO:0019901">
    <property type="term" value="F:protein kinase binding"/>
    <property type="evidence" value="ECO:0007669"/>
    <property type="project" value="InterPro"/>
</dbReference>
<dbReference type="SUPFAM" id="SSF47954">
    <property type="entry name" value="Cyclin-like"/>
    <property type="match status" value="1"/>
</dbReference>
<dbReference type="OrthoDB" id="10250320at2759"/>
<evidence type="ECO:0000313" key="1">
    <source>
        <dbReference type="EMBL" id="OBZ71868.1"/>
    </source>
</evidence>
<dbReference type="STRING" id="5627.A0A1C7M539"/>
<dbReference type="AlphaFoldDB" id="A0A1C7M539"/>
<gene>
    <name evidence="1" type="primary">PCL2</name>
    <name evidence="1" type="ORF">A0H81_08081</name>
</gene>
<dbReference type="GO" id="GO:0005634">
    <property type="term" value="C:nucleus"/>
    <property type="evidence" value="ECO:0007669"/>
    <property type="project" value="TreeGrafter"/>
</dbReference>
<evidence type="ECO:0000313" key="2">
    <source>
        <dbReference type="Proteomes" id="UP000092993"/>
    </source>
</evidence>
<dbReference type="CDD" id="cd20557">
    <property type="entry name" value="CYCLIN_ScPCL1-like"/>
    <property type="match status" value="1"/>
</dbReference>
<keyword evidence="2" id="KW-1185">Reference proteome</keyword>
<protein>
    <submittedName>
        <fullName evidence="1">PHO85 cyclin-2</fullName>
    </submittedName>
</protein>
<name>A0A1C7M539_GRIFR</name>